<dbReference type="EMBL" id="GBRH01158588">
    <property type="protein sequence ID" value="JAE39308.1"/>
    <property type="molecule type" value="Transcribed_RNA"/>
</dbReference>
<organism evidence="1">
    <name type="scientific">Arundo donax</name>
    <name type="common">Giant reed</name>
    <name type="synonym">Donax arundinaceus</name>
    <dbReference type="NCBI Taxonomy" id="35708"/>
    <lineage>
        <taxon>Eukaryota</taxon>
        <taxon>Viridiplantae</taxon>
        <taxon>Streptophyta</taxon>
        <taxon>Embryophyta</taxon>
        <taxon>Tracheophyta</taxon>
        <taxon>Spermatophyta</taxon>
        <taxon>Magnoliopsida</taxon>
        <taxon>Liliopsida</taxon>
        <taxon>Poales</taxon>
        <taxon>Poaceae</taxon>
        <taxon>PACMAD clade</taxon>
        <taxon>Arundinoideae</taxon>
        <taxon>Arundineae</taxon>
        <taxon>Arundo</taxon>
    </lineage>
</organism>
<dbReference type="AlphaFoldDB" id="A0A0A9I2A1"/>
<reference evidence="1" key="2">
    <citation type="journal article" date="2015" name="Data Brief">
        <title>Shoot transcriptome of the giant reed, Arundo donax.</title>
        <authorList>
            <person name="Barrero R.A."/>
            <person name="Guerrero F.D."/>
            <person name="Moolhuijzen P."/>
            <person name="Goolsby J.A."/>
            <person name="Tidwell J."/>
            <person name="Bellgard S.E."/>
            <person name="Bellgard M.I."/>
        </authorList>
    </citation>
    <scope>NUCLEOTIDE SEQUENCE</scope>
    <source>
        <tissue evidence="1">Shoot tissue taken approximately 20 cm above the soil surface</tissue>
    </source>
</reference>
<sequence>MIGIGILEVAALSLDEPELESVSFEGLEVEDEDLDEEQEQGLRALCMQHGNMLLSLLVSYKTYIIV</sequence>
<accession>A0A0A9I2A1</accession>
<name>A0A0A9I2A1_ARUDO</name>
<reference evidence="1" key="1">
    <citation type="submission" date="2014-09" db="EMBL/GenBank/DDBJ databases">
        <authorList>
            <person name="Magalhaes I.L.F."/>
            <person name="Oliveira U."/>
            <person name="Santos F.R."/>
            <person name="Vidigal T.H.D.A."/>
            <person name="Brescovit A.D."/>
            <person name="Santos A.J."/>
        </authorList>
    </citation>
    <scope>NUCLEOTIDE SEQUENCE</scope>
    <source>
        <tissue evidence="1">Shoot tissue taken approximately 20 cm above the soil surface</tissue>
    </source>
</reference>
<proteinExistence type="predicted"/>
<protein>
    <submittedName>
        <fullName evidence="1">Uncharacterized protein</fullName>
    </submittedName>
</protein>
<evidence type="ECO:0000313" key="1">
    <source>
        <dbReference type="EMBL" id="JAE39308.1"/>
    </source>
</evidence>